<comment type="similarity">
    <text evidence="3">Belongs to the PMEI family.</text>
</comment>
<dbReference type="GO" id="GO:0004857">
    <property type="term" value="F:enzyme inhibitor activity"/>
    <property type="evidence" value="ECO:0007669"/>
    <property type="project" value="InterPro"/>
</dbReference>
<dbReference type="InterPro" id="IPR035513">
    <property type="entry name" value="Invertase/methylesterase_inhib"/>
</dbReference>
<evidence type="ECO:0000259" key="5">
    <source>
        <dbReference type="SMART" id="SM00856"/>
    </source>
</evidence>
<protein>
    <recommendedName>
        <fullName evidence="5">Pectinesterase inhibitor domain-containing protein</fullName>
    </recommendedName>
</protein>
<keyword evidence="2" id="KW-1015">Disulfide bond</keyword>
<dbReference type="Gene3D" id="1.20.140.40">
    <property type="entry name" value="Invertase/pectin methylesterase inhibitor family protein"/>
    <property type="match status" value="1"/>
</dbReference>
<evidence type="ECO:0000256" key="4">
    <source>
        <dbReference type="SAM" id="SignalP"/>
    </source>
</evidence>
<feature type="domain" description="Pectinesterase inhibitor" evidence="5">
    <location>
        <begin position="30"/>
        <end position="177"/>
    </location>
</feature>
<reference evidence="6 7" key="1">
    <citation type="journal article" date="2024" name="Plant J.">
        <title>Genome sequences and population genomics reveal climatic adaptation and genomic divergence between two closely related sweetgum species.</title>
        <authorList>
            <person name="Xu W.Q."/>
            <person name="Ren C.Q."/>
            <person name="Zhang X.Y."/>
            <person name="Comes H.P."/>
            <person name="Liu X.H."/>
            <person name="Li Y.G."/>
            <person name="Kettle C.J."/>
            <person name="Jalonen R."/>
            <person name="Gaisberger H."/>
            <person name="Ma Y.Z."/>
            <person name="Qiu Y.X."/>
        </authorList>
    </citation>
    <scope>NUCLEOTIDE SEQUENCE [LARGE SCALE GENOMIC DNA]</scope>
    <source>
        <strain evidence="6">Hangzhou</strain>
    </source>
</reference>
<dbReference type="Pfam" id="PF04043">
    <property type="entry name" value="PMEI"/>
    <property type="match status" value="1"/>
</dbReference>
<feature type="chain" id="PRO_5042877571" description="Pectinesterase inhibitor domain-containing protein" evidence="4">
    <location>
        <begin position="31"/>
        <end position="182"/>
    </location>
</feature>
<dbReference type="AlphaFoldDB" id="A0AAP0XAM4"/>
<dbReference type="SUPFAM" id="SSF101148">
    <property type="entry name" value="Plant invertase/pectin methylesterase inhibitor"/>
    <property type="match status" value="1"/>
</dbReference>
<dbReference type="NCBIfam" id="TIGR01614">
    <property type="entry name" value="PME_inhib"/>
    <property type="match status" value="1"/>
</dbReference>
<accession>A0AAP0XAM4</accession>
<evidence type="ECO:0000256" key="2">
    <source>
        <dbReference type="ARBA" id="ARBA00023157"/>
    </source>
</evidence>
<evidence type="ECO:0000313" key="7">
    <source>
        <dbReference type="Proteomes" id="UP001415857"/>
    </source>
</evidence>
<dbReference type="InterPro" id="IPR006501">
    <property type="entry name" value="Pectinesterase_inhib_dom"/>
</dbReference>
<dbReference type="PANTHER" id="PTHR35357">
    <property type="entry name" value="OS02G0537100 PROTEIN"/>
    <property type="match status" value="1"/>
</dbReference>
<feature type="signal peptide" evidence="4">
    <location>
        <begin position="1"/>
        <end position="30"/>
    </location>
</feature>
<gene>
    <name evidence="6" type="ORF">L1049_020280</name>
</gene>
<dbReference type="PANTHER" id="PTHR35357:SF8">
    <property type="entry name" value="OS01G0111000 PROTEIN"/>
    <property type="match status" value="1"/>
</dbReference>
<dbReference type="Proteomes" id="UP001415857">
    <property type="component" value="Unassembled WGS sequence"/>
</dbReference>
<sequence>MNSSLKNLLLPLLATLLLLLLLLLSPNVNGDAALIQSTCNQTASPNLCHSCLEPDHRSPVADFEILIKIVMGCGCNQAIMMANYVKKLSQVASDVHMRDVLNGCGAMFSQASTNLILSDMAMFSKNYTGAMDEVSNAENWILGCLDQYRQFPKLRFQQHLLNGIIEFEGLVQIVKKLINSFV</sequence>
<dbReference type="EMBL" id="JBBPBK010000001">
    <property type="protein sequence ID" value="KAK9292315.1"/>
    <property type="molecule type" value="Genomic_DNA"/>
</dbReference>
<keyword evidence="1 4" id="KW-0732">Signal</keyword>
<organism evidence="6 7">
    <name type="scientific">Liquidambar formosana</name>
    <name type="common">Formosan gum</name>
    <dbReference type="NCBI Taxonomy" id="63359"/>
    <lineage>
        <taxon>Eukaryota</taxon>
        <taxon>Viridiplantae</taxon>
        <taxon>Streptophyta</taxon>
        <taxon>Embryophyta</taxon>
        <taxon>Tracheophyta</taxon>
        <taxon>Spermatophyta</taxon>
        <taxon>Magnoliopsida</taxon>
        <taxon>eudicotyledons</taxon>
        <taxon>Gunneridae</taxon>
        <taxon>Pentapetalae</taxon>
        <taxon>Saxifragales</taxon>
        <taxon>Altingiaceae</taxon>
        <taxon>Liquidambar</taxon>
    </lineage>
</organism>
<keyword evidence="7" id="KW-1185">Reference proteome</keyword>
<evidence type="ECO:0000313" key="6">
    <source>
        <dbReference type="EMBL" id="KAK9292315.1"/>
    </source>
</evidence>
<evidence type="ECO:0000256" key="3">
    <source>
        <dbReference type="ARBA" id="ARBA00038471"/>
    </source>
</evidence>
<proteinExistence type="inferred from homology"/>
<evidence type="ECO:0000256" key="1">
    <source>
        <dbReference type="ARBA" id="ARBA00022729"/>
    </source>
</evidence>
<name>A0AAP0XAM4_LIQFO</name>
<dbReference type="SMART" id="SM00856">
    <property type="entry name" value="PMEI"/>
    <property type="match status" value="1"/>
</dbReference>
<comment type="caution">
    <text evidence="6">The sequence shown here is derived from an EMBL/GenBank/DDBJ whole genome shotgun (WGS) entry which is preliminary data.</text>
</comment>